<dbReference type="FunCoup" id="A0A804U6F2">
    <property type="interactions" value="472"/>
</dbReference>
<reference evidence="2" key="3">
    <citation type="submission" date="2021-05" db="UniProtKB">
        <authorList>
            <consortium name="EnsemblPlants"/>
        </authorList>
    </citation>
    <scope>IDENTIFICATION</scope>
    <source>
        <strain evidence="2">cv. B73</strain>
    </source>
</reference>
<protein>
    <submittedName>
        <fullName evidence="2">Uncharacterized protein</fullName>
    </submittedName>
</protein>
<dbReference type="AlphaFoldDB" id="A0A804U6F2"/>
<feature type="region of interest" description="Disordered" evidence="1">
    <location>
        <begin position="1"/>
        <end position="42"/>
    </location>
</feature>
<feature type="region of interest" description="Disordered" evidence="1">
    <location>
        <begin position="155"/>
        <end position="186"/>
    </location>
</feature>
<reference evidence="3" key="1">
    <citation type="journal article" date="2009" name="Science">
        <title>The B73 maize genome: complexity, diversity, and dynamics.</title>
        <authorList>
            <person name="Schnable P.S."/>
            <person name="Ware D."/>
            <person name="Fulton R.S."/>
            <person name="Stein J.C."/>
            <person name="Wei F."/>
            <person name="Pasternak S."/>
            <person name="Liang C."/>
            <person name="Zhang J."/>
            <person name="Fulton L."/>
            <person name="Graves T.A."/>
            <person name="Minx P."/>
            <person name="Reily A.D."/>
            <person name="Courtney L."/>
            <person name="Kruchowski S.S."/>
            <person name="Tomlinson C."/>
            <person name="Strong C."/>
            <person name="Delehaunty K."/>
            <person name="Fronick C."/>
            <person name="Courtney B."/>
            <person name="Rock S.M."/>
            <person name="Belter E."/>
            <person name="Du F."/>
            <person name="Kim K."/>
            <person name="Abbott R.M."/>
            <person name="Cotton M."/>
            <person name="Levy A."/>
            <person name="Marchetto P."/>
            <person name="Ochoa K."/>
            <person name="Jackson S.M."/>
            <person name="Gillam B."/>
            <person name="Chen W."/>
            <person name="Yan L."/>
            <person name="Higginbotham J."/>
            <person name="Cardenas M."/>
            <person name="Waligorski J."/>
            <person name="Applebaum E."/>
            <person name="Phelps L."/>
            <person name="Falcone J."/>
            <person name="Kanchi K."/>
            <person name="Thane T."/>
            <person name="Scimone A."/>
            <person name="Thane N."/>
            <person name="Henke J."/>
            <person name="Wang T."/>
            <person name="Ruppert J."/>
            <person name="Shah N."/>
            <person name="Rotter K."/>
            <person name="Hodges J."/>
            <person name="Ingenthron E."/>
            <person name="Cordes M."/>
            <person name="Kohlberg S."/>
            <person name="Sgro J."/>
            <person name="Delgado B."/>
            <person name="Mead K."/>
            <person name="Chinwalla A."/>
            <person name="Leonard S."/>
            <person name="Crouse K."/>
            <person name="Collura K."/>
            <person name="Kudrna D."/>
            <person name="Currie J."/>
            <person name="He R."/>
            <person name="Angelova A."/>
            <person name="Rajasekar S."/>
            <person name="Mueller T."/>
            <person name="Lomeli R."/>
            <person name="Scara G."/>
            <person name="Ko A."/>
            <person name="Delaney K."/>
            <person name="Wissotski M."/>
            <person name="Lopez G."/>
            <person name="Campos D."/>
            <person name="Braidotti M."/>
            <person name="Ashley E."/>
            <person name="Golser W."/>
            <person name="Kim H."/>
            <person name="Lee S."/>
            <person name="Lin J."/>
            <person name="Dujmic Z."/>
            <person name="Kim W."/>
            <person name="Talag J."/>
            <person name="Zuccolo A."/>
            <person name="Fan C."/>
            <person name="Sebastian A."/>
            <person name="Kramer M."/>
            <person name="Spiegel L."/>
            <person name="Nascimento L."/>
            <person name="Zutavern T."/>
            <person name="Miller B."/>
            <person name="Ambroise C."/>
            <person name="Muller S."/>
            <person name="Spooner W."/>
            <person name="Narechania A."/>
            <person name="Ren L."/>
            <person name="Wei S."/>
            <person name="Kumari S."/>
            <person name="Faga B."/>
            <person name="Levy M.J."/>
            <person name="McMahan L."/>
            <person name="Van Buren P."/>
            <person name="Vaughn M.W."/>
            <person name="Ying K."/>
            <person name="Yeh C.-T."/>
            <person name="Emrich S.J."/>
            <person name="Jia Y."/>
            <person name="Kalyanaraman A."/>
            <person name="Hsia A.-P."/>
            <person name="Barbazuk W.B."/>
            <person name="Baucom R.S."/>
            <person name="Brutnell T.P."/>
            <person name="Carpita N.C."/>
            <person name="Chaparro C."/>
            <person name="Chia J.-M."/>
            <person name="Deragon J.-M."/>
            <person name="Estill J.C."/>
            <person name="Fu Y."/>
            <person name="Jeddeloh J.A."/>
            <person name="Han Y."/>
            <person name="Lee H."/>
            <person name="Li P."/>
            <person name="Lisch D.R."/>
            <person name="Liu S."/>
            <person name="Liu Z."/>
            <person name="Nagel D.H."/>
            <person name="McCann M.C."/>
            <person name="SanMiguel P."/>
            <person name="Myers A.M."/>
            <person name="Nettleton D."/>
            <person name="Nguyen J."/>
            <person name="Penning B.W."/>
            <person name="Ponnala L."/>
            <person name="Schneider K.L."/>
            <person name="Schwartz D.C."/>
            <person name="Sharma A."/>
            <person name="Soderlund C."/>
            <person name="Springer N.M."/>
            <person name="Sun Q."/>
            <person name="Wang H."/>
            <person name="Waterman M."/>
            <person name="Westerman R."/>
            <person name="Wolfgruber T.K."/>
            <person name="Yang L."/>
            <person name="Yu Y."/>
            <person name="Zhang L."/>
            <person name="Zhou S."/>
            <person name="Zhu Q."/>
            <person name="Bennetzen J.L."/>
            <person name="Dawe R.K."/>
            <person name="Jiang J."/>
            <person name="Jiang N."/>
            <person name="Presting G.G."/>
            <person name="Wessler S.R."/>
            <person name="Aluru S."/>
            <person name="Martienssen R.A."/>
            <person name="Clifton S.W."/>
            <person name="McCombie W.R."/>
            <person name="Wing R.A."/>
            <person name="Wilson R.K."/>
        </authorList>
    </citation>
    <scope>NUCLEOTIDE SEQUENCE [LARGE SCALE GENOMIC DNA]</scope>
    <source>
        <strain evidence="3">cv. B73</strain>
    </source>
</reference>
<feature type="compositionally biased region" description="Polar residues" evidence="1">
    <location>
        <begin position="237"/>
        <end position="246"/>
    </location>
</feature>
<name>A0A804U6F2_MAIZE</name>
<accession>A0A804U6F2</accession>
<sequence>MSAPRAIRSRAVSARPLKAARMSGVQPCASRPSTDAPPSAARLTDLTSPLRAAARIASPRPKNCRIRPPWPSWAAISNAVFPAASRTVAVPATPCDRRRRATASSPRLAAACRAVAPSVPHLASALAPAARSAFTASRRPASAASRRGVLPSLPAASIDVKEDEKDADEDEAREAGAGLPRSSFRTSSWPAAAATWMASEPAGVAPLARRSSAMRHSPEAAAASRGVRPRLGLSASAPYSSSTWTMSARPRPTARSSSVRPYSSAASAARHSGSLRSSTSLSASTAPASTRRAATDAPTKLALMPLSTNTCFLLAENHSGLTESSAVTGSFTAAPGTTTLCSRNASSPRLPPPLPDPLGLSGGAEARYSTSTVTAASGARIPVCGRTAKRPRTAGCSLNATGMVCIAFLSVSSPLACMPGSTRIITSFDGSDAEVEEAAIKRSGSGRRDGVLM</sequence>
<dbReference type="EnsemblPlants" id="Zm00001eb218340_T001">
    <property type="protein sequence ID" value="Zm00001eb218340_P001"/>
    <property type="gene ID" value="Zm00001eb218340"/>
</dbReference>
<proteinExistence type="predicted"/>
<evidence type="ECO:0000313" key="2">
    <source>
        <dbReference type="EnsemblPlants" id="Zm00001eb218340_P001"/>
    </source>
</evidence>
<feature type="compositionally biased region" description="Low complexity" evidence="1">
    <location>
        <begin position="247"/>
        <end position="296"/>
    </location>
</feature>
<evidence type="ECO:0000313" key="3">
    <source>
        <dbReference type="Proteomes" id="UP000007305"/>
    </source>
</evidence>
<feature type="region of interest" description="Disordered" evidence="1">
    <location>
        <begin position="207"/>
        <end position="296"/>
    </location>
</feature>
<dbReference type="Gramene" id="Zm00001eb218340_T001">
    <property type="protein sequence ID" value="Zm00001eb218340_P001"/>
    <property type="gene ID" value="Zm00001eb218340"/>
</dbReference>
<dbReference type="InParanoid" id="A0A804U6F2"/>
<keyword evidence="3" id="KW-1185">Reference proteome</keyword>
<dbReference type="Proteomes" id="UP000007305">
    <property type="component" value="Chromosome 5"/>
</dbReference>
<reference evidence="2" key="2">
    <citation type="submission" date="2019-07" db="EMBL/GenBank/DDBJ databases">
        <authorList>
            <person name="Seetharam A."/>
            <person name="Woodhouse M."/>
            <person name="Cannon E."/>
        </authorList>
    </citation>
    <scope>NUCLEOTIDE SEQUENCE [LARGE SCALE GENOMIC DNA]</scope>
    <source>
        <strain evidence="2">cv. B73</strain>
    </source>
</reference>
<organism evidence="2 3">
    <name type="scientific">Zea mays</name>
    <name type="common">Maize</name>
    <dbReference type="NCBI Taxonomy" id="4577"/>
    <lineage>
        <taxon>Eukaryota</taxon>
        <taxon>Viridiplantae</taxon>
        <taxon>Streptophyta</taxon>
        <taxon>Embryophyta</taxon>
        <taxon>Tracheophyta</taxon>
        <taxon>Spermatophyta</taxon>
        <taxon>Magnoliopsida</taxon>
        <taxon>Liliopsida</taxon>
        <taxon>Poales</taxon>
        <taxon>Poaceae</taxon>
        <taxon>PACMAD clade</taxon>
        <taxon>Panicoideae</taxon>
        <taxon>Andropogonodae</taxon>
        <taxon>Andropogoneae</taxon>
        <taxon>Tripsacinae</taxon>
        <taxon>Zea</taxon>
    </lineage>
</organism>
<evidence type="ECO:0000256" key="1">
    <source>
        <dbReference type="SAM" id="MobiDB-lite"/>
    </source>
</evidence>